<dbReference type="EMBL" id="FRBQ01000012">
    <property type="protein sequence ID" value="SHN03555.1"/>
    <property type="molecule type" value="Genomic_DNA"/>
</dbReference>
<evidence type="ECO:0000256" key="1">
    <source>
        <dbReference type="SAM" id="Phobius"/>
    </source>
</evidence>
<dbReference type="Proteomes" id="UP000184305">
    <property type="component" value="Unassembled WGS sequence"/>
</dbReference>
<evidence type="ECO:0000313" key="3">
    <source>
        <dbReference type="EMBL" id="SHN03555.1"/>
    </source>
</evidence>
<keyword evidence="4" id="KW-1185">Reference proteome</keyword>
<accession>A0A1M7NIC8</accession>
<name>A0A1M7NIC8_9GAMM</name>
<feature type="domain" description="YcxB-like C-terminal" evidence="2">
    <location>
        <begin position="116"/>
        <end position="174"/>
    </location>
</feature>
<evidence type="ECO:0000259" key="2">
    <source>
        <dbReference type="Pfam" id="PF14317"/>
    </source>
</evidence>
<organism evidence="3 4">
    <name type="scientific">Phytopseudomonas punonensis</name>
    <dbReference type="NCBI Taxonomy" id="1220495"/>
    <lineage>
        <taxon>Bacteria</taxon>
        <taxon>Pseudomonadati</taxon>
        <taxon>Pseudomonadota</taxon>
        <taxon>Gammaproteobacteria</taxon>
        <taxon>Pseudomonadales</taxon>
        <taxon>Pseudomonadaceae</taxon>
        <taxon>Phytopseudomonas</taxon>
    </lineage>
</organism>
<keyword evidence="1" id="KW-0812">Transmembrane</keyword>
<evidence type="ECO:0000313" key="4">
    <source>
        <dbReference type="Proteomes" id="UP000184305"/>
    </source>
</evidence>
<dbReference type="Pfam" id="PF14317">
    <property type="entry name" value="YcxB"/>
    <property type="match status" value="1"/>
</dbReference>
<gene>
    <name evidence="3" type="ORF">SAMN05216288_0340</name>
</gene>
<protein>
    <submittedName>
        <fullName evidence="3">YcxB-like protein</fullName>
    </submittedName>
</protein>
<dbReference type="AlphaFoldDB" id="A0A1M7NIC8"/>
<proteinExistence type="predicted"/>
<dbReference type="InterPro" id="IPR025588">
    <property type="entry name" value="YcxB-like_C"/>
</dbReference>
<sequence length="182" mass="20130">MNDRLLNAESRVVVIQLCPEDLALAQRLHFWQHVRSRGGIIRLSILCVVATALFAGLLWLAGSGSDAVVPVLAFALATPFAILGFPFLITHVLGGVAARRTFRQQKTLHKPATLAWTEQGVVLQSDYGDARVPWADFRKARQDERMILLYESDRLYRVIPKRCLSAVQLADLQSCLVAAPPG</sequence>
<reference evidence="4" key="1">
    <citation type="submission" date="2016-11" db="EMBL/GenBank/DDBJ databases">
        <authorList>
            <person name="Varghese N."/>
            <person name="Submissions S."/>
        </authorList>
    </citation>
    <scope>NUCLEOTIDE SEQUENCE [LARGE SCALE GENOMIC DNA]</scope>
    <source>
        <strain evidence="4">CECT 8089</strain>
    </source>
</reference>
<keyword evidence="1" id="KW-1133">Transmembrane helix</keyword>
<dbReference type="RefSeq" id="WP_073268398.1">
    <property type="nucleotide sequence ID" value="NZ_FRBQ01000012.1"/>
</dbReference>
<dbReference type="OrthoDB" id="5997972at2"/>
<feature type="transmembrane region" description="Helical" evidence="1">
    <location>
        <begin position="67"/>
        <end position="96"/>
    </location>
</feature>
<keyword evidence="1" id="KW-0472">Membrane</keyword>
<feature type="transmembrane region" description="Helical" evidence="1">
    <location>
        <begin position="40"/>
        <end position="61"/>
    </location>
</feature>